<dbReference type="EMBL" id="JAAGMD010000194">
    <property type="protein sequence ID" value="NEA85816.1"/>
    <property type="molecule type" value="Genomic_DNA"/>
</dbReference>
<evidence type="ECO:0000256" key="3">
    <source>
        <dbReference type="ARBA" id="ARBA00022692"/>
    </source>
</evidence>
<comment type="subcellular location">
    <subcellularLocation>
        <location evidence="1">Cell membrane</location>
        <topology evidence="1">Multi-pass membrane protein</topology>
    </subcellularLocation>
</comment>
<dbReference type="InterPro" id="IPR032694">
    <property type="entry name" value="CopC/D"/>
</dbReference>
<dbReference type="GO" id="GO:0005886">
    <property type="term" value="C:plasma membrane"/>
    <property type="evidence" value="ECO:0007669"/>
    <property type="project" value="UniProtKB-SubCell"/>
</dbReference>
<protein>
    <recommendedName>
        <fullName evidence="7">Copper resistance protein D domain-containing protein</fullName>
    </recommendedName>
</protein>
<sequence>MSRPTSAPGLPGSVCACEDPGVTLTNPRSGTTGAHRGARRSGIGPAVAVLVLVTVGALIPLLGPAPALDGTGEDPAPGTGGIALLRTVLFAALAVPVGELFVRRLVRSVPGAPPLLPRSWSTVANSVGFAAALALASVVATGNLVPSGLADIDVGGLYSTRDGKLALLEVNGFLAAALCAASARPGTQVWPLAAVVVAEALRAHPTTEYSPLLGSGLTLVHLTCASMWVGGLVYTLRTIARWRISEAGSALLGLYARVAAVLLAALTATGIGSSLRRMPPETIMEQLTGTAYGRVLLAKVLLMAGVAALALWARIRLARAADPLSACSPARAEVFVLGLVVAVSGLLTALPVPIRW</sequence>
<evidence type="ECO:0000256" key="4">
    <source>
        <dbReference type="ARBA" id="ARBA00022989"/>
    </source>
</evidence>
<proteinExistence type="predicted"/>
<evidence type="ECO:0000256" key="5">
    <source>
        <dbReference type="ARBA" id="ARBA00023136"/>
    </source>
</evidence>
<dbReference type="Pfam" id="PF05425">
    <property type="entry name" value="CopD"/>
    <property type="match status" value="1"/>
</dbReference>
<feature type="transmembrane region" description="Helical" evidence="6">
    <location>
        <begin position="83"/>
        <end position="102"/>
    </location>
</feature>
<feature type="transmembrane region" description="Helical" evidence="6">
    <location>
        <begin position="291"/>
        <end position="313"/>
    </location>
</feature>
<gene>
    <name evidence="8" type="ORF">G3I53_07080</name>
</gene>
<name>A0A6G3QQS7_9ACTN</name>
<feature type="transmembrane region" description="Helical" evidence="6">
    <location>
        <begin position="334"/>
        <end position="354"/>
    </location>
</feature>
<keyword evidence="3 6" id="KW-0812">Transmembrane</keyword>
<dbReference type="PROSITE" id="PS51257">
    <property type="entry name" value="PROKAR_LIPOPROTEIN"/>
    <property type="match status" value="1"/>
</dbReference>
<keyword evidence="5 6" id="KW-0472">Membrane</keyword>
<evidence type="ECO:0000256" key="2">
    <source>
        <dbReference type="ARBA" id="ARBA00022475"/>
    </source>
</evidence>
<feature type="domain" description="Copper resistance protein D" evidence="7">
    <location>
        <begin position="250"/>
        <end position="347"/>
    </location>
</feature>
<feature type="transmembrane region" description="Helical" evidence="6">
    <location>
        <begin position="248"/>
        <end position="271"/>
    </location>
</feature>
<feature type="transmembrane region" description="Helical" evidence="6">
    <location>
        <begin position="123"/>
        <end position="145"/>
    </location>
</feature>
<feature type="transmembrane region" description="Helical" evidence="6">
    <location>
        <begin position="212"/>
        <end position="236"/>
    </location>
</feature>
<comment type="caution">
    <text evidence="8">The sequence shown here is derived from an EMBL/GenBank/DDBJ whole genome shotgun (WGS) entry which is preliminary data.</text>
</comment>
<evidence type="ECO:0000259" key="7">
    <source>
        <dbReference type="Pfam" id="PF05425"/>
    </source>
</evidence>
<dbReference type="AlphaFoldDB" id="A0A6G3QQS7"/>
<dbReference type="InterPro" id="IPR008457">
    <property type="entry name" value="Cu-R_CopD_dom"/>
</dbReference>
<keyword evidence="2" id="KW-1003">Cell membrane</keyword>
<evidence type="ECO:0000256" key="1">
    <source>
        <dbReference type="ARBA" id="ARBA00004651"/>
    </source>
</evidence>
<feature type="transmembrane region" description="Helical" evidence="6">
    <location>
        <begin position="43"/>
        <end position="63"/>
    </location>
</feature>
<dbReference type="PANTHER" id="PTHR34820:SF4">
    <property type="entry name" value="INNER MEMBRANE PROTEIN YEBZ"/>
    <property type="match status" value="1"/>
</dbReference>
<organism evidence="8">
    <name type="scientific">Streptomyces sp. SID14436</name>
    <dbReference type="NCBI Taxonomy" id="2706070"/>
    <lineage>
        <taxon>Bacteria</taxon>
        <taxon>Bacillati</taxon>
        <taxon>Actinomycetota</taxon>
        <taxon>Actinomycetes</taxon>
        <taxon>Kitasatosporales</taxon>
        <taxon>Streptomycetaceae</taxon>
        <taxon>Streptomyces</taxon>
    </lineage>
</organism>
<dbReference type="GO" id="GO:0006825">
    <property type="term" value="P:copper ion transport"/>
    <property type="evidence" value="ECO:0007669"/>
    <property type="project" value="InterPro"/>
</dbReference>
<evidence type="ECO:0000313" key="8">
    <source>
        <dbReference type="EMBL" id="NEA85816.1"/>
    </source>
</evidence>
<dbReference type="PANTHER" id="PTHR34820">
    <property type="entry name" value="INNER MEMBRANE PROTEIN YEBZ"/>
    <property type="match status" value="1"/>
</dbReference>
<evidence type="ECO:0000256" key="6">
    <source>
        <dbReference type="SAM" id="Phobius"/>
    </source>
</evidence>
<reference evidence="8" key="1">
    <citation type="submission" date="2020-01" db="EMBL/GenBank/DDBJ databases">
        <title>Insect and environment-associated Actinomycetes.</title>
        <authorList>
            <person name="Currrie C."/>
            <person name="Chevrette M."/>
            <person name="Carlson C."/>
            <person name="Stubbendieck R."/>
            <person name="Wendt-Pienkowski E."/>
        </authorList>
    </citation>
    <scope>NUCLEOTIDE SEQUENCE</scope>
    <source>
        <strain evidence="8">SID14436</strain>
    </source>
</reference>
<keyword evidence="4 6" id="KW-1133">Transmembrane helix</keyword>
<accession>A0A6G3QQS7</accession>